<dbReference type="RefSeq" id="WP_088474162.1">
    <property type="nucleotide sequence ID" value="NZ_NISJ01000013.1"/>
</dbReference>
<dbReference type="SUPFAM" id="SSF51735">
    <property type="entry name" value="NAD(P)-binding Rossmann-fold domains"/>
    <property type="match status" value="1"/>
</dbReference>
<dbReference type="EMBL" id="NISJ01000013">
    <property type="protein sequence ID" value="OWQ92421.1"/>
    <property type="molecule type" value="Genomic_DNA"/>
</dbReference>
<dbReference type="InterPro" id="IPR036291">
    <property type="entry name" value="NAD(P)-bd_dom_sf"/>
</dbReference>
<dbReference type="GO" id="GO:0016491">
    <property type="term" value="F:oxidoreductase activity"/>
    <property type="evidence" value="ECO:0007669"/>
    <property type="project" value="UniProtKB-KW"/>
</dbReference>
<dbReference type="Gene3D" id="3.40.50.720">
    <property type="entry name" value="NAD(P)-binding Rossmann-like Domain"/>
    <property type="match status" value="1"/>
</dbReference>
<reference evidence="4 5" key="1">
    <citation type="journal article" date="2002" name="Int. J. Syst. Evol. Microbiol.">
        <title>Sphingopyxis witflariensis sp. nov., isolated from activated sludge.</title>
        <authorList>
            <person name="Kampfer P."/>
            <person name="Witzenberger R."/>
            <person name="Denner E.B."/>
            <person name="Busse H.J."/>
            <person name="Neef A."/>
        </authorList>
    </citation>
    <scope>NUCLEOTIDE SEQUENCE [LARGE SCALE GENOMIC DNA]</scope>
    <source>
        <strain evidence="4 5">DSM 14551</strain>
    </source>
</reference>
<proteinExistence type="predicted"/>
<dbReference type="PANTHER" id="PTHR43189">
    <property type="entry name" value="ZINC-TYPE ALCOHOL DEHYDROGENASE-LIKE PROTEIN C1198.01-RELATED"/>
    <property type="match status" value="1"/>
</dbReference>
<evidence type="ECO:0000313" key="4">
    <source>
        <dbReference type="EMBL" id="OWQ92421.1"/>
    </source>
</evidence>
<keyword evidence="1" id="KW-0560">Oxidoreductase</keyword>
<dbReference type="Proteomes" id="UP000197097">
    <property type="component" value="Unassembled WGS sequence"/>
</dbReference>
<dbReference type="SUPFAM" id="SSF50129">
    <property type="entry name" value="GroES-like"/>
    <property type="match status" value="1"/>
</dbReference>
<keyword evidence="5" id="KW-1185">Reference proteome</keyword>
<evidence type="ECO:0000259" key="2">
    <source>
        <dbReference type="Pfam" id="PF00107"/>
    </source>
</evidence>
<feature type="domain" description="Alcohol dehydrogenase-like N-terminal" evidence="3">
    <location>
        <begin position="23"/>
        <end position="134"/>
    </location>
</feature>
<evidence type="ECO:0000313" key="5">
    <source>
        <dbReference type="Proteomes" id="UP000197097"/>
    </source>
</evidence>
<dbReference type="Gene3D" id="3.90.180.10">
    <property type="entry name" value="Medium-chain alcohol dehydrogenases, catalytic domain"/>
    <property type="match status" value="1"/>
</dbReference>
<dbReference type="Pfam" id="PF00107">
    <property type="entry name" value="ADH_zinc_N"/>
    <property type="match status" value="1"/>
</dbReference>
<dbReference type="InterPro" id="IPR011032">
    <property type="entry name" value="GroES-like_sf"/>
</dbReference>
<dbReference type="CDD" id="cd08262">
    <property type="entry name" value="Zn_ADH8"/>
    <property type="match status" value="1"/>
</dbReference>
<name>A0A246JIJ0_9SPHN</name>
<comment type="caution">
    <text evidence="4">The sequence shown here is derived from an EMBL/GenBank/DDBJ whole genome shotgun (WGS) entry which is preliminary data.</text>
</comment>
<organism evidence="4 5">
    <name type="scientific">Sphingopyxis witflariensis</name>
    <dbReference type="NCBI Taxonomy" id="173675"/>
    <lineage>
        <taxon>Bacteria</taxon>
        <taxon>Pseudomonadati</taxon>
        <taxon>Pseudomonadota</taxon>
        <taxon>Alphaproteobacteria</taxon>
        <taxon>Sphingomonadales</taxon>
        <taxon>Sphingomonadaceae</taxon>
        <taxon>Sphingopyxis</taxon>
    </lineage>
</organism>
<feature type="domain" description="Alcohol dehydrogenase-like C-terminal" evidence="2">
    <location>
        <begin position="173"/>
        <end position="318"/>
    </location>
</feature>
<dbReference type="PANTHER" id="PTHR43189:SF1">
    <property type="entry name" value="ZINC-TYPE ALCOHOL DEHYDROGENASE-LIKE PROTEIN C1198.01"/>
    <property type="match status" value="1"/>
</dbReference>
<dbReference type="InterPro" id="IPR013149">
    <property type="entry name" value="ADH-like_C"/>
</dbReference>
<accession>A0A246JIJ0</accession>
<protein>
    <submittedName>
        <fullName evidence="4">Alcohol dehydrogenase</fullName>
    </submittedName>
</protein>
<evidence type="ECO:0000259" key="3">
    <source>
        <dbReference type="Pfam" id="PF08240"/>
    </source>
</evidence>
<dbReference type="Pfam" id="PF08240">
    <property type="entry name" value="ADH_N"/>
    <property type="match status" value="1"/>
</dbReference>
<dbReference type="OrthoDB" id="9809185at2"/>
<sequence>MHALIYRDGRMRVGEIDDPRPAAGQALVKTLACGICGSDLHFVHHAHHVVETSSRIGGGFPIDLGRDIVLGHEFCGEIVERGRGPNALAAGTRVCSIPFTHADGSGQSLGFSADRPGGYGQYMVLNERNLVPVPNGLSAEHAALTEPMAVGLHAVNRARLLPEDVALVIGCGPIGLAIIAALKIQGISDIVAADFSASRRRVAEAMGATLVVDPATVSPYASWAAVAYPQGYQPGSLDAFLKVGPQPRPSVIFECVGVPGMLQKVFEGALAGTRIVVVGVCMEPDRFEPLFPLNKENDVIFCFYYSGEEYARSLHNIAEGLIDVAPMTSRTVGLNEATDAFAALESGAEDIKIIVDPWK</sequence>
<gene>
    <name evidence="4" type="ORF">CDQ91_18385</name>
</gene>
<evidence type="ECO:0000256" key="1">
    <source>
        <dbReference type="ARBA" id="ARBA00023002"/>
    </source>
</evidence>
<dbReference type="AlphaFoldDB" id="A0A246JIJ0"/>
<dbReference type="InterPro" id="IPR013154">
    <property type="entry name" value="ADH-like_N"/>
</dbReference>